<dbReference type="PANTHER" id="PTHR47926">
    <property type="entry name" value="PENTATRICOPEPTIDE REPEAT-CONTAINING PROTEIN"/>
    <property type="match status" value="1"/>
</dbReference>
<comment type="similarity">
    <text evidence="1">Belongs to the PPR family. PCMP-H subfamily.</text>
</comment>
<feature type="repeat" description="PPR" evidence="3">
    <location>
        <begin position="176"/>
        <end position="210"/>
    </location>
</feature>
<evidence type="ECO:0000313" key="6">
    <source>
        <dbReference type="Proteomes" id="UP000619265"/>
    </source>
</evidence>
<accession>A0A833WYD8</accession>
<feature type="repeat" description="PPR" evidence="3">
    <location>
        <begin position="277"/>
        <end position="311"/>
    </location>
</feature>
<protein>
    <recommendedName>
        <fullName evidence="4">DYW domain-containing protein</fullName>
    </recommendedName>
</protein>
<dbReference type="Gramene" id="Jr13_10940_p1">
    <property type="protein sequence ID" value="cds.Jr13_10940_p1"/>
    <property type="gene ID" value="Jr13_10940"/>
</dbReference>
<dbReference type="PROSITE" id="PS51375">
    <property type="entry name" value="PPR"/>
    <property type="match status" value="4"/>
</dbReference>
<evidence type="ECO:0000256" key="2">
    <source>
        <dbReference type="ARBA" id="ARBA00022737"/>
    </source>
</evidence>
<name>A0A833WYD8_JUGRE</name>
<dbReference type="InterPro" id="IPR046848">
    <property type="entry name" value="E_motif"/>
</dbReference>
<comment type="caution">
    <text evidence="5">The sequence shown here is derived from an EMBL/GenBank/DDBJ whole genome shotgun (WGS) entry which is preliminary data.</text>
</comment>
<dbReference type="GO" id="GO:0003723">
    <property type="term" value="F:RNA binding"/>
    <property type="evidence" value="ECO:0007669"/>
    <property type="project" value="InterPro"/>
</dbReference>
<evidence type="ECO:0000313" key="5">
    <source>
        <dbReference type="EMBL" id="KAF5449171.1"/>
    </source>
</evidence>
<feature type="domain" description="DYW" evidence="4">
    <location>
        <begin position="589"/>
        <end position="680"/>
    </location>
</feature>
<dbReference type="InterPro" id="IPR046960">
    <property type="entry name" value="PPR_At4g14850-like_plant"/>
</dbReference>
<dbReference type="InterPro" id="IPR002885">
    <property type="entry name" value="PPR_rpt"/>
</dbReference>
<dbReference type="GO" id="GO:0008270">
    <property type="term" value="F:zinc ion binding"/>
    <property type="evidence" value="ECO:0007669"/>
    <property type="project" value="InterPro"/>
</dbReference>
<dbReference type="Pfam" id="PF01535">
    <property type="entry name" value="PPR"/>
    <property type="match status" value="4"/>
</dbReference>
<dbReference type="GO" id="GO:0099402">
    <property type="term" value="P:plant organ development"/>
    <property type="evidence" value="ECO:0007669"/>
    <property type="project" value="UniProtKB-ARBA"/>
</dbReference>
<feature type="repeat" description="PPR" evidence="3">
    <location>
        <begin position="347"/>
        <end position="381"/>
    </location>
</feature>
<feature type="non-terminal residue" evidence="5">
    <location>
        <position position="1"/>
    </location>
</feature>
<dbReference type="FunFam" id="1.25.40.10:FF:000436">
    <property type="entry name" value="Pentatricopeptide repeat-containing protein At5g39350 family"/>
    <property type="match status" value="1"/>
</dbReference>
<evidence type="ECO:0000259" key="4">
    <source>
        <dbReference type="Pfam" id="PF14432"/>
    </source>
</evidence>
<sequence>NEKSKQYHTHRELKMHVFPSAHTQFQRCYFMYQKHPLNVTQCQHSRNIRNNPKVADEIPLDHRVFDEMPVSDKDTFTWNSIIQTHLASGDLDLVISTYRQMLLRGTVRPDRRTLPRVLTASRRRGDIFIGKQLHGHAFKLGFSSDHYVVSALIQMYGSLDSVDTARWLFDKSPHRNSVSWTVLARLYIMENKPGLAIDTFNQMVESGAEIDSVALATAVGACGMFQSLQQGRKLHQIARKCGLEFNMVVSNALLKMYIDCGSLKASQEIFDQMPSKDVISWTAIINGCVKKGEFNDGLKLFRQMIMDGFKPDPFTFSSILPACARMTAHKHGREIHGYLLRNGIDLNLVVQNAVMDMYVKSGFIEYASRIFRGMKCKDVVSWTVMILGYSLHGQGQHGVHLFRMIETNSSTQTDEVTYAAVLHACRTACMVEQGKFYFSCIKASKAKNSSLMVALLARAGLFDEARVFIEEHKLERHAEVLRALLDGLRNHQQPVPGKRVIEQLCELEPLNADNYVLLSNWYANSARWDMVDKLRQTIRDMGLKPKKAYSWIEFQNKVHAFGTGDVSHPRSERIFSELQRLVKKMEDEGYQPNPDFSFHDVEEERECIQIGHSEMLAVSFGLISTQPGITIRVSKNLRVCRNCHDSAKMISKIVGREIIVKDPNCFHHFREGFCSCGDFW</sequence>
<dbReference type="GO" id="GO:0009451">
    <property type="term" value="P:RNA modification"/>
    <property type="evidence" value="ECO:0007669"/>
    <property type="project" value="InterPro"/>
</dbReference>
<dbReference type="Pfam" id="PF20431">
    <property type="entry name" value="E_motif"/>
    <property type="match status" value="1"/>
</dbReference>
<reference evidence="5" key="1">
    <citation type="submission" date="2015-10" db="EMBL/GenBank/DDBJ databases">
        <authorList>
            <person name="Martinez-Garcia P.J."/>
            <person name="Crepeau M.W."/>
            <person name="Puiu D."/>
            <person name="Gonzalez-Ibeas D."/>
            <person name="Whalen J."/>
            <person name="Stevens K."/>
            <person name="Paul R."/>
            <person name="Butterfield T."/>
            <person name="Britton M."/>
            <person name="Reagan R."/>
            <person name="Chakraborty S."/>
            <person name="Walawage S.L."/>
            <person name="Vasquez-Gross H.A."/>
            <person name="Cardeno C."/>
            <person name="Famula R."/>
            <person name="Pratt K."/>
            <person name="Kuruganti S."/>
            <person name="Aradhya M.K."/>
            <person name="Leslie C.A."/>
            <person name="Dandekar A.M."/>
            <person name="Salzberg S.L."/>
            <person name="Wegrzyn J.L."/>
            <person name="Langley C.H."/>
            <person name="Neale D.B."/>
        </authorList>
    </citation>
    <scope>NUCLEOTIDE SEQUENCE</scope>
    <source>
        <tissue evidence="5">Leaves</tissue>
    </source>
</reference>
<evidence type="ECO:0000256" key="3">
    <source>
        <dbReference type="PROSITE-ProRule" id="PRU00708"/>
    </source>
</evidence>
<dbReference type="InterPro" id="IPR011990">
    <property type="entry name" value="TPR-like_helical_dom_sf"/>
</dbReference>
<dbReference type="FunFam" id="1.25.40.10:FF:000158">
    <property type="entry name" value="pentatricopeptide repeat-containing protein At2g33680"/>
    <property type="match status" value="1"/>
</dbReference>
<reference evidence="5" key="2">
    <citation type="submission" date="2020-03" db="EMBL/GenBank/DDBJ databases">
        <title>Walnut 2.0.</title>
        <authorList>
            <person name="Marrano A."/>
            <person name="Britton M."/>
            <person name="Zimin A.V."/>
            <person name="Zaini P.A."/>
            <person name="Workman R."/>
            <person name="Puiu D."/>
            <person name="Bianco L."/>
            <person name="Allen B.J."/>
            <person name="Troggio M."/>
            <person name="Leslie C.A."/>
            <person name="Timp W."/>
            <person name="Dendekar A."/>
            <person name="Salzberg S.L."/>
            <person name="Neale D.B."/>
        </authorList>
    </citation>
    <scope>NUCLEOTIDE SEQUENCE</scope>
    <source>
        <tissue evidence="5">Leaves</tissue>
    </source>
</reference>
<dbReference type="PANTHER" id="PTHR47926:SF347">
    <property type="entry name" value="PENTATRICOPEPTIDE REPEAT-CONTAINING PROTEIN"/>
    <property type="match status" value="1"/>
</dbReference>
<gene>
    <name evidence="5" type="ORF">F2P56_029648</name>
</gene>
<organism evidence="5 6">
    <name type="scientific">Juglans regia</name>
    <name type="common">English walnut</name>
    <dbReference type="NCBI Taxonomy" id="51240"/>
    <lineage>
        <taxon>Eukaryota</taxon>
        <taxon>Viridiplantae</taxon>
        <taxon>Streptophyta</taxon>
        <taxon>Embryophyta</taxon>
        <taxon>Tracheophyta</taxon>
        <taxon>Spermatophyta</taxon>
        <taxon>Magnoliopsida</taxon>
        <taxon>eudicotyledons</taxon>
        <taxon>Gunneridae</taxon>
        <taxon>Pentapetalae</taxon>
        <taxon>rosids</taxon>
        <taxon>fabids</taxon>
        <taxon>Fagales</taxon>
        <taxon>Juglandaceae</taxon>
        <taxon>Juglans</taxon>
    </lineage>
</organism>
<dbReference type="AlphaFoldDB" id="A0A833WYD8"/>
<keyword evidence="2" id="KW-0677">Repeat</keyword>
<evidence type="ECO:0000256" key="1">
    <source>
        <dbReference type="ARBA" id="ARBA00006643"/>
    </source>
</evidence>
<dbReference type="NCBIfam" id="TIGR00756">
    <property type="entry name" value="PPR"/>
    <property type="match status" value="1"/>
</dbReference>
<dbReference type="Pfam" id="PF14432">
    <property type="entry name" value="DYW_deaminase"/>
    <property type="match status" value="1"/>
</dbReference>
<dbReference type="InterPro" id="IPR032867">
    <property type="entry name" value="DYW_dom"/>
</dbReference>
<proteinExistence type="inferred from homology"/>
<dbReference type="EMBL" id="LIHL02000013">
    <property type="protein sequence ID" value="KAF5449171.1"/>
    <property type="molecule type" value="Genomic_DNA"/>
</dbReference>
<dbReference type="Pfam" id="PF13041">
    <property type="entry name" value="PPR_2"/>
    <property type="match status" value="1"/>
</dbReference>
<dbReference type="Gene3D" id="1.25.40.10">
    <property type="entry name" value="Tetratricopeptide repeat domain"/>
    <property type="match status" value="3"/>
</dbReference>
<feature type="repeat" description="PPR" evidence="3">
    <location>
        <begin position="74"/>
        <end position="108"/>
    </location>
</feature>
<dbReference type="Proteomes" id="UP000619265">
    <property type="component" value="Unassembled WGS sequence"/>
</dbReference>